<organism evidence="2 3">
    <name type="scientific">Streptomyces thermocarboxydovorans</name>
    <dbReference type="NCBI Taxonomy" id="59298"/>
    <lineage>
        <taxon>Bacteria</taxon>
        <taxon>Bacillati</taxon>
        <taxon>Actinomycetota</taxon>
        <taxon>Actinomycetes</taxon>
        <taxon>Kitasatosporales</taxon>
        <taxon>Streptomycetaceae</taxon>
        <taxon>Streptomyces</taxon>
    </lineage>
</organism>
<proteinExistence type="predicted"/>
<protein>
    <submittedName>
        <fullName evidence="2">Uncharacterized protein</fullName>
    </submittedName>
</protein>
<accession>A0ABN1H7M8</accession>
<keyword evidence="3" id="KW-1185">Reference proteome</keyword>
<evidence type="ECO:0000313" key="2">
    <source>
        <dbReference type="EMBL" id="GAA0631836.1"/>
    </source>
</evidence>
<dbReference type="EMBL" id="BAAAGU010000003">
    <property type="protein sequence ID" value="GAA0631836.1"/>
    <property type="molecule type" value="Genomic_DNA"/>
</dbReference>
<feature type="region of interest" description="Disordered" evidence="1">
    <location>
        <begin position="1"/>
        <end position="42"/>
    </location>
</feature>
<dbReference type="Proteomes" id="UP001500724">
    <property type="component" value="Unassembled WGS sequence"/>
</dbReference>
<feature type="compositionally biased region" description="Basic residues" evidence="1">
    <location>
        <begin position="10"/>
        <end position="21"/>
    </location>
</feature>
<evidence type="ECO:0000313" key="3">
    <source>
        <dbReference type="Proteomes" id="UP001500724"/>
    </source>
</evidence>
<name>A0ABN1H7M8_9ACTN</name>
<sequence>MQGTLWSVSRRNRPPPARNRKFPLPYERPTGPHRVQARGSLARHTGSTALEWAREGGHTETVELLVTAVGAGAEAAPGSSADRAPGVSP</sequence>
<evidence type="ECO:0000256" key="1">
    <source>
        <dbReference type="SAM" id="MobiDB-lite"/>
    </source>
</evidence>
<reference evidence="2 3" key="1">
    <citation type="journal article" date="2019" name="Int. J. Syst. Evol. Microbiol.">
        <title>The Global Catalogue of Microorganisms (GCM) 10K type strain sequencing project: providing services to taxonomists for standard genome sequencing and annotation.</title>
        <authorList>
            <consortium name="The Broad Institute Genomics Platform"/>
            <consortium name="The Broad Institute Genome Sequencing Center for Infectious Disease"/>
            <person name="Wu L."/>
            <person name="Ma J."/>
        </authorList>
    </citation>
    <scope>NUCLEOTIDE SEQUENCE [LARGE SCALE GENOMIC DNA]</scope>
    <source>
        <strain evidence="2 3">JCM 10367</strain>
    </source>
</reference>
<gene>
    <name evidence="2" type="ORF">GCM10009535_04290</name>
</gene>
<comment type="caution">
    <text evidence="2">The sequence shown here is derived from an EMBL/GenBank/DDBJ whole genome shotgun (WGS) entry which is preliminary data.</text>
</comment>